<reference evidence="1" key="1">
    <citation type="submission" date="2022-02" db="EMBL/GenBank/DDBJ databases">
        <title>Vibrio sp. nov, a new bacterium isolated from seawater.</title>
        <authorList>
            <person name="Yuan Y."/>
        </authorList>
    </citation>
    <scope>NUCLEOTIDE SEQUENCE</scope>
    <source>
        <strain evidence="1">ZSDZ65</strain>
    </source>
</reference>
<protein>
    <submittedName>
        <fullName evidence="1">DUF4823 domain-containing protein</fullName>
    </submittedName>
</protein>
<dbReference type="PROSITE" id="PS51257">
    <property type="entry name" value="PROKAR_LIPOPROTEIN"/>
    <property type="match status" value="1"/>
</dbReference>
<accession>A0A9X3CLH5</accession>
<organism evidence="1 2">
    <name type="scientific">Vibrio qingdaonensis</name>
    <dbReference type="NCBI Taxonomy" id="2829491"/>
    <lineage>
        <taxon>Bacteria</taxon>
        <taxon>Pseudomonadati</taxon>
        <taxon>Pseudomonadota</taxon>
        <taxon>Gammaproteobacteria</taxon>
        <taxon>Vibrionales</taxon>
        <taxon>Vibrionaceae</taxon>
        <taxon>Vibrio</taxon>
    </lineage>
</organism>
<dbReference type="AlphaFoldDB" id="A0A9X3CLH5"/>
<dbReference type="EMBL" id="JAKRRY010000005">
    <property type="protein sequence ID" value="MCW8345614.1"/>
    <property type="molecule type" value="Genomic_DNA"/>
</dbReference>
<sequence length="176" mass="19263">MKKLIFLVSAIALSGCADTHKLNVSEQSSTNKIAPSSSVYIALSHDGSYGEKYYNGSGKMLSNIIRARVIAQIHDVSVATTPESLRAALATASEKHYDYLLYPTIMHWEDRATEWSGKPDKVEVKISTWDVSADQEVNSVIIEGKSGLGTFGGDHPQDLLPQPISEYLDTLFDSNV</sequence>
<dbReference type="RefSeq" id="WP_265674023.1">
    <property type="nucleotide sequence ID" value="NZ_JAKRRY010000005.1"/>
</dbReference>
<gene>
    <name evidence="1" type="ORF">MD535_06275</name>
</gene>
<keyword evidence="2" id="KW-1185">Reference proteome</keyword>
<evidence type="ECO:0000313" key="2">
    <source>
        <dbReference type="Proteomes" id="UP001155587"/>
    </source>
</evidence>
<dbReference type="Proteomes" id="UP001155587">
    <property type="component" value="Unassembled WGS sequence"/>
</dbReference>
<evidence type="ECO:0000313" key="1">
    <source>
        <dbReference type="EMBL" id="MCW8345614.1"/>
    </source>
</evidence>
<comment type="caution">
    <text evidence="1">The sequence shown here is derived from an EMBL/GenBank/DDBJ whole genome shotgun (WGS) entry which is preliminary data.</text>
</comment>
<dbReference type="Pfam" id="PF16105">
    <property type="entry name" value="DUF4823"/>
    <property type="match status" value="1"/>
</dbReference>
<name>A0A9X3CLH5_9VIBR</name>
<proteinExistence type="predicted"/>
<dbReference type="InterPro" id="IPR032248">
    <property type="entry name" value="DUF4823"/>
</dbReference>